<dbReference type="SUPFAM" id="SSF55073">
    <property type="entry name" value="Nucleotide cyclase"/>
    <property type="match status" value="1"/>
</dbReference>
<reference evidence="6 7" key="1">
    <citation type="submission" date="2020-08" db="EMBL/GenBank/DDBJ databases">
        <title>Genomic Encyclopedia of Type Strains, Phase IV (KMG-V): Genome sequencing to study the core and pangenomes of soil and plant-associated prokaryotes.</title>
        <authorList>
            <person name="Whitman W."/>
        </authorList>
    </citation>
    <scope>NUCLEOTIDE SEQUENCE [LARGE SCALE GENOMIC DNA]</scope>
    <source>
        <strain evidence="6 7">SEMIA 4064</strain>
    </source>
</reference>
<dbReference type="Pfam" id="PF08448">
    <property type="entry name" value="PAS_4"/>
    <property type="match status" value="2"/>
</dbReference>
<dbReference type="SMART" id="SM00052">
    <property type="entry name" value="EAL"/>
    <property type="match status" value="1"/>
</dbReference>
<comment type="caution">
    <text evidence="6">The sequence shown here is derived from an EMBL/GenBank/DDBJ whole genome shotgun (WGS) entry which is preliminary data.</text>
</comment>
<dbReference type="SMART" id="SM00091">
    <property type="entry name" value="PAS"/>
    <property type="match status" value="1"/>
</dbReference>
<dbReference type="Pfam" id="PF00990">
    <property type="entry name" value="GGDEF"/>
    <property type="match status" value="1"/>
</dbReference>
<evidence type="ECO:0000259" key="5">
    <source>
        <dbReference type="PROSITE" id="PS50887"/>
    </source>
</evidence>
<protein>
    <submittedName>
        <fullName evidence="6">Diguanylate cyclase (GGDEF)-like protein/PAS domain S-box-containing protein</fullName>
    </submittedName>
</protein>
<dbReference type="CDD" id="cd00130">
    <property type="entry name" value="PAS"/>
    <property type="match status" value="2"/>
</dbReference>
<dbReference type="Gene3D" id="3.30.450.20">
    <property type="entry name" value="PAS domain"/>
    <property type="match status" value="2"/>
</dbReference>
<dbReference type="PANTHER" id="PTHR44757">
    <property type="entry name" value="DIGUANYLATE CYCLASE DGCP"/>
    <property type="match status" value="1"/>
</dbReference>
<dbReference type="EMBL" id="JACHBI010000008">
    <property type="protein sequence ID" value="MBB5575420.1"/>
    <property type="molecule type" value="Genomic_DNA"/>
</dbReference>
<evidence type="ECO:0000259" key="4">
    <source>
        <dbReference type="PROSITE" id="PS50883"/>
    </source>
</evidence>
<feature type="domain" description="PAC" evidence="3">
    <location>
        <begin position="40"/>
        <end position="92"/>
    </location>
</feature>
<dbReference type="InterPro" id="IPR000700">
    <property type="entry name" value="PAS-assoc_C"/>
</dbReference>
<dbReference type="Gene3D" id="3.30.70.270">
    <property type="match status" value="1"/>
</dbReference>
<accession>A0A7W9D2S0</accession>
<gene>
    <name evidence="6" type="ORF">GGD50_004055</name>
</gene>
<dbReference type="InterPro" id="IPR043128">
    <property type="entry name" value="Rev_trsase/Diguanyl_cyclase"/>
</dbReference>
<sequence length="646" mass="71929">MLAATKQQLLGKTVNDVLPPEDAAAALRAVREADEKGVSDCHIIRIVQQDGEPRWFEHHVAKKAGSETSAPTFLVLSRDVTERKLGEHILDEARTRLLTVLQTIPDMVWMKDMEGAYLLCNHAFERLIGRPASEIVGKTDFDLFDADVARLLRERELAAIRAGGVVINEKWVTHHDSGQRILLETRKVPIIGAGGKTTGVLGVARDITELNASREKIHRMAFYDSLTDLPNRELFYERLRQAMAGVEAHHQVVGVMMMDIDHFKAVNDTMGHPVGDELLCQAARRFQASVRSADTVARLSGDEFAILLPDIRKTNELADIATRMLKTFDEPFVLDGREVFVSCSIGIALYPDHSTDANDLVKYADSAMYLAKRLGRGGFQFYSRQLTADAQHRLMLESELRRAIERCELEVYYQPKVLVENGMIVGSEALLRWHHGKMGMVPPVQFIPIAEDTGLIADLGRWVFREACRTAAELNADSPASHKVAINVSSRQFQRSDLLEMVTESLNETGCRPEWIEIEITESLLLDQQYETLATLCALRTKGISIAIDDFGTGYSALNYLARFPIDTLKIDRSFISSDDKRSAELVKAILSIARCLGQGVVAEGVETAEQAAFLRANGCDAAQGFFYSKPLPKAEFVKLPQFLSA</sequence>
<dbReference type="InterPro" id="IPR052155">
    <property type="entry name" value="Biofilm_reg_signaling"/>
</dbReference>
<dbReference type="SMART" id="SM00086">
    <property type="entry name" value="PAC"/>
    <property type="match status" value="2"/>
</dbReference>
<dbReference type="InterPro" id="IPR001610">
    <property type="entry name" value="PAC"/>
</dbReference>
<dbReference type="PROSITE" id="PS50887">
    <property type="entry name" value="GGDEF"/>
    <property type="match status" value="1"/>
</dbReference>
<feature type="domain" description="GGDEF" evidence="5">
    <location>
        <begin position="251"/>
        <end position="384"/>
    </location>
</feature>
<dbReference type="InterPro" id="IPR000160">
    <property type="entry name" value="GGDEF_dom"/>
</dbReference>
<dbReference type="SMART" id="SM00267">
    <property type="entry name" value="GGDEF"/>
    <property type="match status" value="1"/>
</dbReference>
<dbReference type="InterPro" id="IPR000014">
    <property type="entry name" value="PAS"/>
</dbReference>
<evidence type="ECO:0000259" key="3">
    <source>
        <dbReference type="PROSITE" id="PS50113"/>
    </source>
</evidence>
<evidence type="ECO:0000259" key="2">
    <source>
        <dbReference type="PROSITE" id="PS50112"/>
    </source>
</evidence>
<evidence type="ECO:0000256" key="1">
    <source>
        <dbReference type="ARBA" id="ARBA00051114"/>
    </source>
</evidence>
<dbReference type="InterPro" id="IPR013656">
    <property type="entry name" value="PAS_4"/>
</dbReference>
<proteinExistence type="predicted"/>
<dbReference type="PROSITE" id="PS50112">
    <property type="entry name" value="PAS"/>
    <property type="match status" value="2"/>
</dbReference>
<feature type="domain" description="PAC" evidence="3">
    <location>
        <begin position="166"/>
        <end position="219"/>
    </location>
</feature>
<dbReference type="GO" id="GO:0071111">
    <property type="term" value="F:cyclic-guanylate-specific phosphodiesterase activity"/>
    <property type="evidence" value="ECO:0007669"/>
    <property type="project" value="UniProtKB-EC"/>
</dbReference>
<dbReference type="AlphaFoldDB" id="A0A7W9D2S0"/>
<dbReference type="GO" id="GO:0071732">
    <property type="term" value="P:cellular response to nitric oxide"/>
    <property type="evidence" value="ECO:0007669"/>
    <property type="project" value="UniProtKB-ARBA"/>
</dbReference>
<dbReference type="CDD" id="cd01949">
    <property type="entry name" value="GGDEF"/>
    <property type="match status" value="1"/>
</dbReference>
<dbReference type="SUPFAM" id="SSF55785">
    <property type="entry name" value="PYP-like sensor domain (PAS domain)"/>
    <property type="match status" value="2"/>
</dbReference>
<evidence type="ECO:0000313" key="6">
    <source>
        <dbReference type="EMBL" id="MBB5575420.1"/>
    </source>
</evidence>
<feature type="domain" description="PAS" evidence="2">
    <location>
        <begin position="1"/>
        <end position="37"/>
    </location>
</feature>
<name>A0A7W9D2S0_9HYPH</name>
<dbReference type="InterPro" id="IPR001633">
    <property type="entry name" value="EAL_dom"/>
</dbReference>
<dbReference type="InterPro" id="IPR035965">
    <property type="entry name" value="PAS-like_dom_sf"/>
</dbReference>
<dbReference type="Proteomes" id="UP000549882">
    <property type="component" value="Unassembled WGS sequence"/>
</dbReference>
<feature type="domain" description="EAL" evidence="4">
    <location>
        <begin position="393"/>
        <end position="645"/>
    </location>
</feature>
<comment type="catalytic activity">
    <reaction evidence="1">
        <text>3',3'-c-di-GMP + H2O = 5'-phosphoguanylyl(3'-&gt;5')guanosine + H(+)</text>
        <dbReference type="Rhea" id="RHEA:24902"/>
        <dbReference type="ChEBI" id="CHEBI:15377"/>
        <dbReference type="ChEBI" id="CHEBI:15378"/>
        <dbReference type="ChEBI" id="CHEBI:58754"/>
        <dbReference type="ChEBI" id="CHEBI:58805"/>
        <dbReference type="EC" id="3.1.4.52"/>
    </reaction>
    <physiologicalReaction direction="left-to-right" evidence="1">
        <dbReference type="Rhea" id="RHEA:24903"/>
    </physiologicalReaction>
</comment>
<dbReference type="CDD" id="cd01948">
    <property type="entry name" value="EAL"/>
    <property type="match status" value="1"/>
</dbReference>
<dbReference type="PANTHER" id="PTHR44757:SF2">
    <property type="entry name" value="BIOFILM ARCHITECTURE MAINTENANCE PROTEIN MBAA"/>
    <property type="match status" value="1"/>
</dbReference>
<dbReference type="Pfam" id="PF00563">
    <property type="entry name" value="EAL"/>
    <property type="match status" value="1"/>
</dbReference>
<dbReference type="Gene3D" id="3.20.20.450">
    <property type="entry name" value="EAL domain"/>
    <property type="match status" value="1"/>
</dbReference>
<keyword evidence="7" id="KW-1185">Reference proteome</keyword>
<organism evidence="6 7">
    <name type="scientific">Rhizobium paranaense</name>
    <dbReference type="NCBI Taxonomy" id="1650438"/>
    <lineage>
        <taxon>Bacteria</taxon>
        <taxon>Pseudomonadati</taxon>
        <taxon>Pseudomonadota</taxon>
        <taxon>Alphaproteobacteria</taxon>
        <taxon>Hyphomicrobiales</taxon>
        <taxon>Rhizobiaceae</taxon>
        <taxon>Rhizobium/Agrobacterium group</taxon>
        <taxon>Rhizobium</taxon>
    </lineage>
</organism>
<dbReference type="FunFam" id="3.30.70.270:FF:000001">
    <property type="entry name" value="Diguanylate cyclase domain protein"/>
    <property type="match status" value="1"/>
</dbReference>
<dbReference type="PROSITE" id="PS50113">
    <property type="entry name" value="PAC"/>
    <property type="match status" value="2"/>
</dbReference>
<dbReference type="FunFam" id="3.20.20.450:FF:000001">
    <property type="entry name" value="Cyclic di-GMP phosphodiesterase yahA"/>
    <property type="match status" value="1"/>
</dbReference>
<dbReference type="InterPro" id="IPR029787">
    <property type="entry name" value="Nucleotide_cyclase"/>
</dbReference>
<dbReference type="SUPFAM" id="SSF141868">
    <property type="entry name" value="EAL domain-like"/>
    <property type="match status" value="1"/>
</dbReference>
<evidence type="ECO:0000313" key="7">
    <source>
        <dbReference type="Proteomes" id="UP000549882"/>
    </source>
</evidence>
<dbReference type="PROSITE" id="PS50883">
    <property type="entry name" value="EAL"/>
    <property type="match status" value="1"/>
</dbReference>
<dbReference type="NCBIfam" id="TIGR00254">
    <property type="entry name" value="GGDEF"/>
    <property type="match status" value="1"/>
</dbReference>
<dbReference type="InterPro" id="IPR035919">
    <property type="entry name" value="EAL_sf"/>
</dbReference>
<feature type="domain" description="PAS" evidence="2">
    <location>
        <begin position="93"/>
        <end position="163"/>
    </location>
</feature>
<dbReference type="NCBIfam" id="TIGR00229">
    <property type="entry name" value="sensory_box"/>
    <property type="match status" value="2"/>
</dbReference>